<accession>A0A3N9UIY2</accession>
<dbReference type="RefSeq" id="WP_124761409.1">
    <property type="nucleotide sequence ID" value="NZ_JAFBDY010000001.1"/>
</dbReference>
<comment type="caution">
    <text evidence="1">The sequence shown here is derived from an EMBL/GenBank/DDBJ whole genome shotgun (WGS) entry which is preliminary data.</text>
</comment>
<name>A0A3N9UIY2_9BACI</name>
<reference evidence="1 2" key="1">
    <citation type="journal article" date="2013" name="J. Microbiol.">
        <title>Lysinibacillus chungkukjangi sp. nov., isolated from Chungkukjang, Korean fermented soybean food.</title>
        <authorList>
            <person name="Kim S.J."/>
            <person name="Jang Y.H."/>
            <person name="Hamada M."/>
            <person name="Ahn J.H."/>
            <person name="Weon H.Y."/>
            <person name="Suzuki K."/>
            <person name="Whang K.S."/>
            <person name="Kwon S.W."/>
        </authorList>
    </citation>
    <scope>NUCLEOTIDE SEQUENCE [LARGE SCALE GENOMIC DNA]</scope>
    <source>
        <strain evidence="1 2">MCCC 1A12701</strain>
    </source>
</reference>
<organism evidence="1 2">
    <name type="scientific">Lysinibacillus composti</name>
    <dbReference type="NCBI Taxonomy" id="720633"/>
    <lineage>
        <taxon>Bacteria</taxon>
        <taxon>Bacillati</taxon>
        <taxon>Bacillota</taxon>
        <taxon>Bacilli</taxon>
        <taxon>Bacillales</taxon>
        <taxon>Bacillaceae</taxon>
        <taxon>Lysinibacillus</taxon>
    </lineage>
</organism>
<dbReference type="Proteomes" id="UP000274033">
    <property type="component" value="Unassembled WGS sequence"/>
</dbReference>
<sequence>MNDSDERLDTIELSSSEQIEFDQMRTQDFLKLRQIQLYTVKQQNNYIFYFGHNAIEVATYHERLYGQKVRKLTNCHNQMMDKSLYYFPETKQTKTFRDLLKETHQFPCYVCEVARDAGQS</sequence>
<dbReference type="EMBL" id="RRCT01000001">
    <property type="protein sequence ID" value="RQW76003.1"/>
    <property type="molecule type" value="Genomic_DNA"/>
</dbReference>
<gene>
    <name evidence="1" type="ORF">EBB45_00135</name>
</gene>
<dbReference type="AlphaFoldDB" id="A0A3N9UIY2"/>
<protein>
    <submittedName>
        <fullName evidence="1">Uncharacterized protein</fullName>
    </submittedName>
</protein>
<evidence type="ECO:0000313" key="1">
    <source>
        <dbReference type="EMBL" id="RQW76003.1"/>
    </source>
</evidence>
<evidence type="ECO:0000313" key="2">
    <source>
        <dbReference type="Proteomes" id="UP000274033"/>
    </source>
</evidence>
<dbReference type="OrthoDB" id="2735437at2"/>
<keyword evidence="2" id="KW-1185">Reference proteome</keyword>
<proteinExistence type="predicted"/>